<evidence type="ECO:0000313" key="1">
    <source>
        <dbReference type="EMBL" id="AHD02978.1"/>
    </source>
</evidence>
<organism evidence="1 2">
    <name type="scientific">Leisingera methylohalidivorans DSM 14336</name>
    <dbReference type="NCBI Taxonomy" id="999552"/>
    <lineage>
        <taxon>Bacteria</taxon>
        <taxon>Pseudomonadati</taxon>
        <taxon>Pseudomonadota</taxon>
        <taxon>Alphaproteobacteria</taxon>
        <taxon>Rhodobacterales</taxon>
        <taxon>Roseobacteraceae</taxon>
        <taxon>Leisingera</taxon>
    </lineage>
</organism>
<dbReference type="HOGENOM" id="CLU_3374410_0_0_5"/>
<keyword evidence="2" id="KW-1185">Reference proteome</keyword>
<evidence type="ECO:0000313" key="2">
    <source>
        <dbReference type="Proteomes" id="UP000018780"/>
    </source>
</evidence>
<dbReference type="AlphaFoldDB" id="V9VYF3"/>
<protein>
    <submittedName>
        <fullName evidence="1">Uncharacterized protein</fullName>
    </submittedName>
</protein>
<sequence>MLRTLTAACMHTALNLFALIALAELARQDRDHTR</sequence>
<dbReference type="EMBL" id="CP006773">
    <property type="protein sequence ID" value="AHD02978.1"/>
    <property type="molecule type" value="Genomic_DNA"/>
</dbReference>
<reference evidence="1 2" key="1">
    <citation type="submission" date="2013-09" db="EMBL/GenBank/DDBJ databases">
        <authorList>
            <consortium name="DOE Joint Genome Institute"/>
            <person name="Klenk H.-P."/>
            <person name="Huntemann M."/>
            <person name="Han J."/>
            <person name="Chen A."/>
            <person name="Kyrpides N."/>
            <person name="Mavromatis K."/>
            <person name="Markowitz V."/>
            <person name="Palaniappan K."/>
            <person name="Ivanova N."/>
            <person name="Schaumberg A."/>
            <person name="Pati A."/>
            <person name="Liolios K."/>
            <person name="Nordberg H.P."/>
            <person name="Cantor M.N."/>
            <person name="Hua S.X."/>
            <person name="Woyke T."/>
        </authorList>
    </citation>
    <scope>NUCLEOTIDE SEQUENCE [LARGE SCALE GENOMIC DNA]</scope>
    <source>
        <strain evidence="1 2">DSM 14336</strain>
    </source>
</reference>
<dbReference type="KEGG" id="lmd:METH_07580"/>
<dbReference type="Proteomes" id="UP000018780">
    <property type="component" value="Chromosome"/>
</dbReference>
<accession>V9VYF3</accession>
<gene>
    <name evidence="1" type="ORF">METH_07580</name>
</gene>
<name>V9VYF3_9RHOB</name>
<proteinExistence type="predicted"/>